<comment type="caution">
    <text evidence="2">The sequence shown here is derived from an EMBL/GenBank/DDBJ whole genome shotgun (WGS) entry which is preliminary data.</text>
</comment>
<evidence type="ECO:0000313" key="3">
    <source>
        <dbReference type="Proteomes" id="UP001501771"/>
    </source>
</evidence>
<dbReference type="InterPro" id="IPR011037">
    <property type="entry name" value="Pyrv_Knase-like_insert_dom_sf"/>
</dbReference>
<organism evidence="2 3">
    <name type="scientific">Nocardioides koreensis</name>
    <dbReference type="NCBI Taxonomy" id="433651"/>
    <lineage>
        <taxon>Bacteria</taxon>
        <taxon>Bacillati</taxon>
        <taxon>Actinomycetota</taxon>
        <taxon>Actinomycetes</taxon>
        <taxon>Propionibacteriales</taxon>
        <taxon>Nocardioidaceae</taxon>
        <taxon>Nocardioides</taxon>
    </lineage>
</organism>
<dbReference type="PANTHER" id="PTHR30212:SF2">
    <property type="entry name" value="PROTEIN YIIM"/>
    <property type="match status" value="1"/>
</dbReference>
<protein>
    <submittedName>
        <fullName evidence="2">MOSC domain-containing protein</fullName>
    </submittedName>
</protein>
<dbReference type="Pfam" id="PF03473">
    <property type="entry name" value="MOSC"/>
    <property type="match status" value="1"/>
</dbReference>
<dbReference type="SUPFAM" id="SSF50800">
    <property type="entry name" value="PK beta-barrel domain-like"/>
    <property type="match status" value="1"/>
</dbReference>
<sequence>MTGPQARVTAVCVVHAVVPGYFHDTAIDKRPRPGAVRVEATGLVGDEQRDRGHGGPDAAVYVYADEDAAFFADVLGRELPPGLFGENVRTTGLDVCGARIGERWLVGDVLLEVRKPRTPCPNLAMHVGVTDFHRVFHRSGRVGAMCRVLRAGTLAAGRQVVVESVPGHGVTVADLSAGLTPDQAASLLGSGVPLAAPVRGRAQRVLARSRRDSP</sequence>
<dbReference type="PANTHER" id="PTHR30212">
    <property type="entry name" value="PROTEIN YIIM"/>
    <property type="match status" value="1"/>
</dbReference>
<dbReference type="Gene3D" id="2.40.33.20">
    <property type="entry name" value="PK beta-barrel domain-like"/>
    <property type="match status" value="1"/>
</dbReference>
<reference evidence="3" key="1">
    <citation type="journal article" date="2019" name="Int. J. Syst. Evol. Microbiol.">
        <title>The Global Catalogue of Microorganisms (GCM) 10K type strain sequencing project: providing services to taxonomists for standard genome sequencing and annotation.</title>
        <authorList>
            <consortium name="The Broad Institute Genomics Platform"/>
            <consortium name="The Broad Institute Genome Sequencing Center for Infectious Disease"/>
            <person name="Wu L."/>
            <person name="Ma J."/>
        </authorList>
    </citation>
    <scope>NUCLEOTIDE SEQUENCE [LARGE SCALE GENOMIC DNA]</scope>
    <source>
        <strain evidence="3">JCM 16022</strain>
    </source>
</reference>
<evidence type="ECO:0000313" key="2">
    <source>
        <dbReference type="EMBL" id="GAA2140651.1"/>
    </source>
</evidence>
<dbReference type="PROSITE" id="PS51340">
    <property type="entry name" value="MOSC"/>
    <property type="match status" value="1"/>
</dbReference>
<gene>
    <name evidence="2" type="ORF">GCM10009844_10470</name>
</gene>
<proteinExistence type="predicted"/>
<dbReference type="RefSeq" id="WP_344148642.1">
    <property type="nucleotide sequence ID" value="NZ_BAAAQR010000002.1"/>
</dbReference>
<dbReference type="EMBL" id="BAAAQR010000002">
    <property type="protein sequence ID" value="GAA2140651.1"/>
    <property type="molecule type" value="Genomic_DNA"/>
</dbReference>
<feature type="domain" description="MOSC" evidence="1">
    <location>
        <begin position="30"/>
        <end position="163"/>
    </location>
</feature>
<evidence type="ECO:0000259" key="1">
    <source>
        <dbReference type="PROSITE" id="PS51340"/>
    </source>
</evidence>
<dbReference type="InterPro" id="IPR052353">
    <property type="entry name" value="Benzoxazolinone_Detox_Enz"/>
</dbReference>
<dbReference type="InterPro" id="IPR005302">
    <property type="entry name" value="MoCF_Sase_C"/>
</dbReference>
<keyword evidence="3" id="KW-1185">Reference proteome</keyword>
<accession>A0ABP5L6K0</accession>
<dbReference type="Proteomes" id="UP001501771">
    <property type="component" value="Unassembled WGS sequence"/>
</dbReference>
<name>A0ABP5L6K0_9ACTN</name>